<keyword evidence="21" id="KW-1185">Reference proteome</keyword>
<dbReference type="GO" id="GO:0005886">
    <property type="term" value="C:plasma membrane"/>
    <property type="evidence" value="ECO:0007669"/>
    <property type="project" value="UniProtKB-SubCell"/>
</dbReference>
<evidence type="ECO:0000313" key="20">
    <source>
        <dbReference type="EMBL" id="SOJ54098.1"/>
    </source>
</evidence>
<reference evidence="20 21" key="1">
    <citation type="submission" date="2017-10" db="EMBL/GenBank/DDBJ databases">
        <authorList>
            <consortium name="Urmite Genomes"/>
        </authorList>
    </citation>
    <scope>NUCLEOTIDE SEQUENCE [LARGE SCALE GENOMIC DNA]</scope>
    <source>
        <strain evidence="20 21">FB-527</strain>
    </source>
</reference>
<keyword evidence="6 20" id="KW-0808">Transferase</keyword>
<evidence type="ECO:0000256" key="16">
    <source>
        <dbReference type="PROSITE-ProRule" id="PRU00504"/>
    </source>
</evidence>
<evidence type="ECO:0000256" key="14">
    <source>
        <dbReference type="ARBA" id="ARBA00047899"/>
    </source>
</evidence>
<comment type="subcellular location">
    <subcellularLocation>
        <location evidence="1">Cell membrane</location>
        <topology evidence="1">Single-pass membrane protein</topology>
    </subcellularLocation>
</comment>
<keyword evidence="8" id="KW-0677">Repeat</keyword>
<dbReference type="RefSeq" id="WP_186242198.1">
    <property type="nucleotide sequence ID" value="NZ_OCTY01000002.1"/>
</dbReference>
<evidence type="ECO:0000256" key="10">
    <source>
        <dbReference type="ARBA" id="ARBA00022777"/>
    </source>
</evidence>
<evidence type="ECO:0000256" key="15">
    <source>
        <dbReference type="ARBA" id="ARBA00048679"/>
    </source>
</evidence>
<feature type="repeat" description="NHL" evidence="16">
    <location>
        <begin position="596"/>
        <end position="636"/>
    </location>
</feature>
<keyword evidence="7 18" id="KW-0812">Transmembrane</keyword>
<evidence type="ECO:0000256" key="8">
    <source>
        <dbReference type="ARBA" id="ARBA00022737"/>
    </source>
</evidence>
<evidence type="ECO:0000256" key="11">
    <source>
        <dbReference type="ARBA" id="ARBA00022840"/>
    </source>
</evidence>
<dbReference type="PROSITE" id="PS51125">
    <property type="entry name" value="NHL"/>
    <property type="match status" value="4"/>
</dbReference>
<dbReference type="PANTHER" id="PTHR43289:SF6">
    <property type="entry name" value="SERINE_THREONINE-PROTEIN KINASE NEKL-3"/>
    <property type="match status" value="1"/>
</dbReference>
<evidence type="ECO:0000256" key="6">
    <source>
        <dbReference type="ARBA" id="ARBA00022679"/>
    </source>
</evidence>
<comment type="catalytic activity">
    <reaction evidence="14">
        <text>L-threonyl-[protein] + ATP = O-phospho-L-threonyl-[protein] + ADP + H(+)</text>
        <dbReference type="Rhea" id="RHEA:46608"/>
        <dbReference type="Rhea" id="RHEA-COMP:11060"/>
        <dbReference type="Rhea" id="RHEA-COMP:11605"/>
        <dbReference type="ChEBI" id="CHEBI:15378"/>
        <dbReference type="ChEBI" id="CHEBI:30013"/>
        <dbReference type="ChEBI" id="CHEBI:30616"/>
        <dbReference type="ChEBI" id="CHEBI:61977"/>
        <dbReference type="ChEBI" id="CHEBI:456216"/>
        <dbReference type="EC" id="2.7.11.1"/>
    </reaction>
</comment>
<dbReference type="Pfam" id="PF01436">
    <property type="entry name" value="NHL"/>
    <property type="match status" value="3"/>
</dbReference>
<evidence type="ECO:0000256" key="13">
    <source>
        <dbReference type="ARBA" id="ARBA00023136"/>
    </source>
</evidence>
<dbReference type="Pfam" id="PF00069">
    <property type="entry name" value="Pkinase"/>
    <property type="match status" value="1"/>
</dbReference>
<keyword evidence="4" id="KW-0723">Serine/threonine-protein kinase</keyword>
<dbReference type="InterPro" id="IPR000719">
    <property type="entry name" value="Prot_kinase_dom"/>
</dbReference>
<accession>A0A7Z7IID1</accession>
<evidence type="ECO:0000313" key="21">
    <source>
        <dbReference type="Proteomes" id="UP000554965"/>
    </source>
</evidence>
<dbReference type="PROSITE" id="PS50011">
    <property type="entry name" value="PROTEIN_KINASE_DOM"/>
    <property type="match status" value="1"/>
</dbReference>
<feature type="binding site" evidence="17">
    <location>
        <position position="42"/>
    </location>
    <ligand>
        <name>ATP</name>
        <dbReference type="ChEBI" id="CHEBI:30616"/>
    </ligand>
</feature>
<evidence type="ECO:0000256" key="2">
    <source>
        <dbReference type="ARBA" id="ARBA00012513"/>
    </source>
</evidence>
<comment type="catalytic activity">
    <reaction evidence="15">
        <text>L-seryl-[protein] + ATP = O-phospho-L-seryl-[protein] + ADP + H(+)</text>
        <dbReference type="Rhea" id="RHEA:17989"/>
        <dbReference type="Rhea" id="RHEA-COMP:9863"/>
        <dbReference type="Rhea" id="RHEA-COMP:11604"/>
        <dbReference type="ChEBI" id="CHEBI:15378"/>
        <dbReference type="ChEBI" id="CHEBI:29999"/>
        <dbReference type="ChEBI" id="CHEBI:30616"/>
        <dbReference type="ChEBI" id="CHEBI:83421"/>
        <dbReference type="ChEBI" id="CHEBI:456216"/>
        <dbReference type="EC" id="2.7.11.1"/>
    </reaction>
</comment>
<feature type="repeat" description="NHL" evidence="16">
    <location>
        <begin position="382"/>
        <end position="419"/>
    </location>
</feature>
<dbReference type="InterPro" id="IPR013658">
    <property type="entry name" value="SGL"/>
</dbReference>
<dbReference type="SMART" id="SM00220">
    <property type="entry name" value="S_TKc"/>
    <property type="match status" value="1"/>
</dbReference>
<dbReference type="Gene3D" id="2.40.10.500">
    <property type="match status" value="3"/>
</dbReference>
<dbReference type="EMBL" id="OCTY01000002">
    <property type="protein sequence ID" value="SOJ54098.1"/>
    <property type="molecule type" value="Genomic_DNA"/>
</dbReference>
<keyword evidence="10 20" id="KW-0418">Kinase</keyword>
<dbReference type="PROSITE" id="PS00108">
    <property type="entry name" value="PROTEIN_KINASE_ST"/>
    <property type="match status" value="1"/>
</dbReference>
<dbReference type="Pfam" id="PF08450">
    <property type="entry name" value="SGL"/>
    <property type="match status" value="1"/>
</dbReference>
<dbReference type="InterPro" id="IPR017441">
    <property type="entry name" value="Protein_kinase_ATP_BS"/>
</dbReference>
<keyword evidence="12 18" id="KW-1133">Transmembrane helix</keyword>
<dbReference type="GO" id="GO:0005524">
    <property type="term" value="F:ATP binding"/>
    <property type="evidence" value="ECO:0007669"/>
    <property type="project" value="UniProtKB-UniRule"/>
</dbReference>
<dbReference type="InterPro" id="IPR035016">
    <property type="entry name" value="NHL_PKND"/>
</dbReference>
<evidence type="ECO:0000256" key="7">
    <source>
        <dbReference type="ARBA" id="ARBA00022692"/>
    </source>
</evidence>
<name>A0A7Z7IID1_9MYCO</name>
<dbReference type="InterPro" id="IPR011009">
    <property type="entry name" value="Kinase-like_dom_sf"/>
</dbReference>
<proteinExistence type="predicted"/>
<organism evidence="20 21">
    <name type="scientific">Mycobacterium simulans</name>
    <dbReference type="NCBI Taxonomy" id="627089"/>
    <lineage>
        <taxon>Bacteria</taxon>
        <taxon>Bacillati</taxon>
        <taxon>Actinomycetota</taxon>
        <taxon>Actinomycetes</taxon>
        <taxon>Mycobacteriales</taxon>
        <taxon>Mycobacteriaceae</taxon>
        <taxon>Mycobacterium</taxon>
    </lineage>
</organism>
<feature type="transmembrane region" description="Helical" evidence="18">
    <location>
        <begin position="338"/>
        <end position="359"/>
    </location>
</feature>
<dbReference type="Gene3D" id="3.30.200.20">
    <property type="entry name" value="Phosphorylase Kinase, domain 1"/>
    <property type="match status" value="1"/>
</dbReference>
<evidence type="ECO:0000256" key="5">
    <source>
        <dbReference type="ARBA" id="ARBA00022553"/>
    </source>
</evidence>
<dbReference type="Proteomes" id="UP000554965">
    <property type="component" value="Unassembled WGS sequence"/>
</dbReference>
<keyword evidence="9 17" id="KW-0547">Nucleotide-binding</keyword>
<protein>
    <recommendedName>
        <fullName evidence="2">non-specific serine/threonine protein kinase</fullName>
        <ecNumber evidence="2">2.7.11.1</ecNumber>
    </recommendedName>
</protein>
<sequence>MDSDGEGTPFGRYRLVELLGRGGMGEVWRAYDTLIGRTVALKVLPANYADDPEYRERFRREAHKAASLNQRHVVAIFEIGEVDGRLFVTMPVIKGQDLQTVLGGGPLQPHRAVGIVEQVAEALAAAHTAGLVHRDVKPSNILLAEDDFTYLIDFGIARAAGETGLTSTGVTVGTWAYMAPERFRDGRIEPSSDIYALTCVLYQCLTGQQPFPGGTLEQVALAHMVDAPPKPSEHDPAGMPAAMDEVIATGMAKDPSMRYHSTIDLAAAARAALTAVPPAAPPPTLAEATATALEPQPTLTPSHGIQARSSSLVPARSQGPPGGRAAWVWSAHRRHRTAVVLTALAVTLFVVIAMVTVVLSTRRQQPSASGSVSQPSASVLQTVLPFVGLSIPEGVAVDGTGAVYVADSGNDRVVMLTPGSTHQTVLPFSGLNGPGDVAVDGQGAVYVSDYAAIGSIGKSRILKLAAGSGEQTVLPFSGLNAPGGVAVDDRGDAYVADVLERKSRVVRLAAGSREQTVLPFTGLNTPEGVAVDSAGAVYAADTDNNRIVKLDAGSTQQTVLPFTGLDSPEGVAIDSAGAVYVADTANNRIVKFDVRSSQQTVLPFTGLYNPTGVAVDNTHAVYVADFHNNRVVKLQQ</sequence>
<dbReference type="FunFam" id="1.10.510.10:FF:000021">
    <property type="entry name" value="Serine/threonine protein kinase"/>
    <property type="match status" value="1"/>
</dbReference>
<feature type="repeat" description="NHL" evidence="16">
    <location>
        <begin position="512"/>
        <end position="553"/>
    </location>
</feature>
<gene>
    <name evidence="20" type="primary">pknD_3</name>
    <name evidence="20" type="ORF">MSIMFB_01595</name>
</gene>
<evidence type="ECO:0000256" key="4">
    <source>
        <dbReference type="ARBA" id="ARBA00022527"/>
    </source>
</evidence>
<evidence type="ECO:0000256" key="12">
    <source>
        <dbReference type="ARBA" id="ARBA00022989"/>
    </source>
</evidence>
<dbReference type="AlphaFoldDB" id="A0A7Z7IID1"/>
<dbReference type="InterPro" id="IPR008271">
    <property type="entry name" value="Ser/Thr_kinase_AS"/>
</dbReference>
<dbReference type="EC" id="2.7.11.1" evidence="2"/>
<dbReference type="SUPFAM" id="SSF56112">
    <property type="entry name" value="Protein kinase-like (PK-like)"/>
    <property type="match status" value="1"/>
</dbReference>
<dbReference type="PANTHER" id="PTHR43289">
    <property type="entry name" value="MITOGEN-ACTIVATED PROTEIN KINASE KINASE KINASE 20-RELATED"/>
    <property type="match status" value="1"/>
</dbReference>
<evidence type="ECO:0000256" key="3">
    <source>
        <dbReference type="ARBA" id="ARBA00022475"/>
    </source>
</evidence>
<dbReference type="InterPro" id="IPR001258">
    <property type="entry name" value="NHL_repeat"/>
</dbReference>
<dbReference type="FunFam" id="3.30.200.20:FF:000035">
    <property type="entry name" value="Serine/threonine protein kinase Stk1"/>
    <property type="match status" value="1"/>
</dbReference>
<dbReference type="CDD" id="cd14952">
    <property type="entry name" value="NHL_PKND_like"/>
    <property type="match status" value="1"/>
</dbReference>
<dbReference type="PROSITE" id="PS00107">
    <property type="entry name" value="PROTEIN_KINASE_ATP"/>
    <property type="match status" value="1"/>
</dbReference>
<keyword evidence="13 18" id="KW-0472">Membrane</keyword>
<dbReference type="GO" id="GO:0004674">
    <property type="term" value="F:protein serine/threonine kinase activity"/>
    <property type="evidence" value="ECO:0007669"/>
    <property type="project" value="UniProtKB-KW"/>
</dbReference>
<comment type="caution">
    <text evidence="20">The sequence shown here is derived from an EMBL/GenBank/DDBJ whole genome shotgun (WGS) entry which is preliminary data.</text>
</comment>
<dbReference type="SUPFAM" id="SSF101898">
    <property type="entry name" value="NHL repeat"/>
    <property type="match status" value="1"/>
</dbReference>
<dbReference type="Gene3D" id="1.10.510.10">
    <property type="entry name" value="Transferase(Phosphotransferase) domain 1"/>
    <property type="match status" value="1"/>
</dbReference>
<keyword evidence="3" id="KW-1003">Cell membrane</keyword>
<evidence type="ECO:0000256" key="18">
    <source>
        <dbReference type="SAM" id="Phobius"/>
    </source>
</evidence>
<evidence type="ECO:0000259" key="19">
    <source>
        <dbReference type="PROSITE" id="PS50011"/>
    </source>
</evidence>
<dbReference type="GO" id="GO:0045717">
    <property type="term" value="P:negative regulation of fatty acid biosynthetic process"/>
    <property type="evidence" value="ECO:0007669"/>
    <property type="project" value="UniProtKB-ARBA"/>
</dbReference>
<evidence type="ECO:0000256" key="1">
    <source>
        <dbReference type="ARBA" id="ARBA00004162"/>
    </source>
</evidence>
<dbReference type="CDD" id="cd14014">
    <property type="entry name" value="STKc_PknB_like"/>
    <property type="match status" value="1"/>
</dbReference>
<feature type="repeat" description="NHL" evidence="16">
    <location>
        <begin position="554"/>
        <end position="595"/>
    </location>
</feature>
<evidence type="ECO:0000256" key="9">
    <source>
        <dbReference type="ARBA" id="ARBA00022741"/>
    </source>
</evidence>
<evidence type="ECO:0000256" key="17">
    <source>
        <dbReference type="PROSITE-ProRule" id="PRU10141"/>
    </source>
</evidence>
<keyword evidence="11 17" id="KW-0067">ATP-binding</keyword>
<keyword evidence="5" id="KW-0597">Phosphoprotein</keyword>
<feature type="domain" description="Protein kinase" evidence="19">
    <location>
        <begin position="13"/>
        <end position="273"/>
    </location>
</feature>